<keyword evidence="1 4" id="KW-0349">Heme</keyword>
<dbReference type="PROSITE" id="PS51257">
    <property type="entry name" value="PROKAR_LIPOPROTEIN"/>
    <property type="match status" value="1"/>
</dbReference>
<dbReference type="RefSeq" id="WP_158269094.1">
    <property type="nucleotide sequence ID" value="NZ_QBKT01000002.1"/>
</dbReference>
<keyword evidence="3 4" id="KW-0408">Iron</keyword>
<dbReference type="PROSITE" id="PS51007">
    <property type="entry name" value="CYTC"/>
    <property type="match status" value="1"/>
</dbReference>
<name>A0A2T6C468_9FLAO</name>
<feature type="domain" description="Cytochrome c" evidence="6">
    <location>
        <begin position="434"/>
        <end position="522"/>
    </location>
</feature>
<evidence type="ECO:0000256" key="2">
    <source>
        <dbReference type="ARBA" id="ARBA00022723"/>
    </source>
</evidence>
<organism evidence="7 8">
    <name type="scientific">Kordia periserrulae</name>
    <dbReference type="NCBI Taxonomy" id="701523"/>
    <lineage>
        <taxon>Bacteria</taxon>
        <taxon>Pseudomonadati</taxon>
        <taxon>Bacteroidota</taxon>
        <taxon>Flavobacteriia</taxon>
        <taxon>Flavobacteriales</taxon>
        <taxon>Flavobacteriaceae</taxon>
        <taxon>Kordia</taxon>
    </lineage>
</organism>
<accession>A0A2T6C468</accession>
<dbReference type="GO" id="GO:0046872">
    <property type="term" value="F:metal ion binding"/>
    <property type="evidence" value="ECO:0007669"/>
    <property type="project" value="UniProtKB-KW"/>
</dbReference>
<dbReference type="Pfam" id="PF00034">
    <property type="entry name" value="Cytochrom_C"/>
    <property type="match status" value="1"/>
</dbReference>
<dbReference type="Gene3D" id="2.120.10.30">
    <property type="entry name" value="TolB, C-terminal domain"/>
    <property type="match status" value="1"/>
</dbReference>
<proteinExistence type="predicted"/>
<dbReference type="Gene3D" id="1.10.760.10">
    <property type="entry name" value="Cytochrome c-like domain"/>
    <property type="match status" value="1"/>
</dbReference>
<evidence type="ECO:0000313" key="8">
    <source>
        <dbReference type="Proteomes" id="UP000244090"/>
    </source>
</evidence>
<reference evidence="7 8" key="1">
    <citation type="submission" date="2018-04" db="EMBL/GenBank/DDBJ databases">
        <title>Genomic Encyclopedia of Archaeal and Bacterial Type Strains, Phase II (KMG-II): from individual species to whole genera.</title>
        <authorList>
            <person name="Goeker M."/>
        </authorList>
    </citation>
    <scope>NUCLEOTIDE SEQUENCE [LARGE SCALE GENOMIC DNA]</scope>
    <source>
        <strain evidence="7 8">DSM 25731</strain>
    </source>
</reference>
<dbReference type="SUPFAM" id="SSF50952">
    <property type="entry name" value="Soluble quinoprotein glucose dehydrogenase"/>
    <property type="match status" value="1"/>
</dbReference>
<dbReference type="OrthoDB" id="9770043at2"/>
<dbReference type="InterPro" id="IPR036909">
    <property type="entry name" value="Cyt_c-like_dom_sf"/>
</dbReference>
<dbReference type="GO" id="GO:0020037">
    <property type="term" value="F:heme binding"/>
    <property type="evidence" value="ECO:0007669"/>
    <property type="project" value="InterPro"/>
</dbReference>
<evidence type="ECO:0000259" key="6">
    <source>
        <dbReference type="PROSITE" id="PS51007"/>
    </source>
</evidence>
<dbReference type="PANTHER" id="PTHR19328:SF75">
    <property type="entry name" value="ALDOSE SUGAR DEHYDROGENASE YLII"/>
    <property type="match status" value="1"/>
</dbReference>
<evidence type="ECO:0000256" key="5">
    <source>
        <dbReference type="SAM" id="MobiDB-lite"/>
    </source>
</evidence>
<dbReference type="InterPro" id="IPR012938">
    <property type="entry name" value="Glc/Sorbosone_DH"/>
</dbReference>
<dbReference type="InterPro" id="IPR011041">
    <property type="entry name" value="Quinoprot_gluc/sorb_DH_b-prop"/>
</dbReference>
<dbReference type="AlphaFoldDB" id="A0A2T6C468"/>
<dbReference type="InterPro" id="IPR011042">
    <property type="entry name" value="6-blade_b-propeller_TolB-like"/>
</dbReference>
<keyword evidence="2 4" id="KW-0479">Metal-binding</keyword>
<gene>
    <name evidence="7" type="ORF">C8N46_102498</name>
</gene>
<dbReference type="EMBL" id="QBKT01000002">
    <property type="protein sequence ID" value="PTX63095.1"/>
    <property type="molecule type" value="Genomic_DNA"/>
</dbReference>
<dbReference type="InterPro" id="IPR009056">
    <property type="entry name" value="Cyt_c-like_dom"/>
</dbReference>
<protein>
    <submittedName>
        <fullName evidence="7">Glucose/arabinose dehydrogenase</fullName>
    </submittedName>
</protein>
<dbReference type="PANTHER" id="PTHR19328">
    <property type="entry name" value="HEDGEHOG-INTERACTING PROTEIN"/>
    <property type="match status" value="1"/>
</dbReference>
<dbReference type="Proteomes" id="UP000244090">
    <property type="component" value="Unassembled WGS sequence"/>
</dbReference>
<evidence type="ECO:0000256" key="3">
    <source>
        <dbReference type="ARBA" id="ARBA00023004"/>
    </source>
</evidence>
<sequence>MKQSISFLVFISLFFMSCGEKQKEVAKVTPAKFDALTPIKTTEEIIEDQNDYKTEVVVDGIDIPWGMTWLPDGSMLVTEREGTLYHVLNGNKTAINNVPEVFAKNQGGLLDVAAHPNYQQNGWIYITYSLVKKNEKGSHTALIRAKLENNALTSIETLYEGSPNVNTAHHFGSRIVFQDGYVYFTIGDRGKRDINPQDITKDGGKVYRLHEDGRIPEDNPFVGQPNAKEAIFSYGHRNPQGMAINPRTGQIWVHEHGPRGGDEINPITKGLNYGWPVITYGINYSGTTITEETAREGMEQPLYYWVPSIAPSGMAFVTSDVYPDLKGHLVVGSLKFQYLELLTLTRDEKVAKREKLLDGIGRVRSVRQGPDGYIYVGIDGKGVLKMIPNTAKKEAKKTTSTQTANTESSETIETNKTEITFAKRADVSKKDIEESYKRGEAVYNNYCAQCHLGSGEGVAKVYPPLAGSDWLTEKEIESIRSVKYGLRGEIKVNGVTYRGIMSPLGLNDKQVADVMNYTSTTWGNETENFYTEEVVSKVEKE</sequence>
<evidence type="ECO:0000313" key="7">
    <source>
        <dbReference type="EMBL" id="PTX63095.1"/>
    </source>
</evidence>
<dbReference type="Pfam" id="PF07995">
    <property type="entry name" value="GSDH"/>
    <property type="match status" value="1"/>
</dbReference>
<dbReference type="SUPFAM" id="SSF46626">
    <property type="entry name" value="Cytochrome c"/>
    <property type="match status" value="1"/>
</dbReference>
<evidence type="ECO:0000256" key="4">
    <source>
        <dbReference type="PROSITE-ProRule" id="PRU00433"/>
    </source>
</evidence>
<keyword evidence="8" id="KW-1185">Reference proteome</keyword>
<dbReference type="GO" id="GO:0009055">
    <property type="term" value="F:electron transfer activity"/>
    <property type="evidence" value="ECO:0007669"/>
    <property type="project" value="InterPro"/>
</dbReference>
<feature type="region of interest" description="Disordered" evidence="5">
    <location>
        <begin position="393"/>
        <end position="412"/>
    </location>
</feature>
<comment type="caution">
    <text evidence="7">The sequence shown here is derived from an EMBL/GenBank/DDBJ whole genome shotgun (WGS) entry which is preliminary data.</text>
</comment>
<evidence type="ECO:0000256" key="1">
    <source>
        <dbReference type="ARBA" id="ARBA00022617"/>
    </source>
</evidence>